<dbReference type="CDD" id="cd00090">
    <property type="entry name" value="HTH_ARSR"/>
    <property type="match status" value="1"/>
</dbReference>
<accession>A0ABQ3V5W4</accession>
<dbReference type="Gene3D" id="1.10.10.10">
    <property type="entry name" value="Winged helix-like DNA-binding domain superfamily/Winged helix DNA-binding domain"/>
    <property type="match status" value="1"/>
</dbReference>
<dbReference type="InterPro" id="IPR051081">
    <property type="entry name" value="HTH_MetalResp_TranReg"/>
</dbReference>
<keyword evidence="3" id="KW-0804">Transcription</keyword>
<evidence type="ECO:0000256" key="2">
    <source>
        <dbReference type="ARBA" id="ARBA00023125"/>
    </source>
</evidence>
<dbReference type="EMBL" id="BNJG01000004">
    <property type="protein sequence ID" value="GHO60152.1"/>
    <property type="molecule type" value="Genomic_DNA"/>
</dbReference>
<evidence type="ECO:0000256" key="1">
    <source>
        <dbReference type="ARBA" id="ARBA00023015"/>
    </source>
</evidence>
<keyword evidence="1" id="KW-0805">Transcription regulation</keyword>
<name>A0ABQ3V5W4_9CHLR</name>
<dbReference type="Proteomes" id="UP000654345">
    <property type="component" value="Unassembled WGS sequence"/>
</dbReference>
<dbReference type="NCBIfam" id="NF033788">
    <property type="entry name" value="HTH_metalloreg"/>
    <property type="match status" value="1"/>
</dbReference>
<reference evidence="5 6" key="1">
    <citation type="journal article" date="2021" name="Int. J. Syst. Evol. Microbiol.">
        <title>Reticulibacter mediterranei gen. nov., sp. nov., within the new family Reticulibacteraceae fam. nov., and Ktedonospora formicarum gen. nov., sp. nov., Ktedonobacter robiniae sp. nov., Dictyobacter formicarum sp. nov. and Dictyobacter arantiisoli sp. nov., belonging to the class Ktedonobacteria.</title>
        <authorList>
            <person name="Yabe S."/>
            <person name="Zheng Y."/>
            <person name="Wang C.M."/>
            <person name="Sakai Y."/>
            <person name="Abe K."/>
            <person name="Yokota A."/>
            <person name="Donadio S."/>
            <person name="Cavaletti L."/>
            <person name="Monciardini P."/>
        </authorList>
    </citation>
    <scope>NUCLEOTIDE SEQUENCE [LARGE SCALE GENOMIC DNA]</scope>
    <source>
        <strain evidence="5 6">SOSP1-30</strain>
    </source>
</reference>
<organism evidence="5 6">
    <name type="scientific">Ktedonobacter robiniae</name>
    <dbReference type="NCBI Taxonomy" id="2778365"/>
    <lineage>
        <taxon>Bacteria</taxon>
        <taxon>Bacillati</taxon>
        <taxon>Chloroflexota</taxon>
        <taxon>Ktedonobacteria</taxon>
        <taxon>Ktedonobacterales</taxon>
        <taxon>Ktedonobacteraceae</taxon>
        <taxon>Ktedonobacter</taxon>
    </lineage>
</organism>
<evidence type="ECO:0000256" key="3">
    <source>
        <dbReference type="ARBA" id="ARBA00023163"/>
    </source>
</evidence>
<protein>
    <recommendedName>
        <fullName evidence="4">HTH arsR-type domain-containing protein</fullName>
    </recommendedName>
</protein>
<keyword evidence="2" id="KW-0238">DNA-binding</keyword>
<dbReference type="Pfam" id="PF09860">
    <property type="entry name" value="DUF2087"/>
    <property type="match status" value="1"/>
</dbReference>
<keyword evidence="6" id="KW-1185">Reference proteome</keyword>
<sequence length="192" mass="22363">MGQEELKRMLDFFKGLADENRLKMLGLLANQEYSVDELATLLNLKPPTVSHHLTKLKALELVEMQAEGNTHFYHLNISTLSAVNKLLLTQERMASLVDDIEGNEWEKRVIRDLFDGARLKTVPTNTKKRAVVLKWFASQFEYGVRYQEAEVNEIIKRHHPDWAFWRRELVGARLLAREKGVYWRIPEEGSKS</sequence>
<dbReference type="PROSITE" id="PS50987">
    <property type="entry name" value="HTH_ARSR_2"/>
    <property type="match status" value="1"/>
</dbReference>
<feature type="domain" description="HTH arsR-type" evidence="4">
    <location>
        <begin position="1"/>
        <end position="95"/>
    </location>
</feature>
<gene>
    <name evidence="5" type="ORF">KSB_86270</name>
</gene>
<dbReference type="SMART" id="SM00418">
    <property type="entry name" value="HTH_ARSR"/>
    <property type="match status" value="1"/>
</dbReference>
<dbReference type="PRINTS" id="PR00778">
    <property type="entry name" value="HTHARSR"/>
</dbReference>
<dbReference type="InterPro" id="IPR011991">
    <property type="entry name" value="ArsR-like_HTH"/>
</dbReference>
<evidence type="ECO:0000313" key="6">
    <source>
        <dbReference type="Proteomes" id="UP000654345"/>
    </source>
</evidence>
<dbReference type="PANTHER" id="PTHR33154">
    <property type="entry name" value="TRANSCRIPTIONAL REGULATOR, ARSR FAMILY"/>
    <property type="match status" value="1"/>
</dbReference>
<dbReference type="InterPro" id="IPR036390">
    <property type="entry name" value="WH_DNA-bd_sf"/>
</dbReference>
<evidence type="ECO:0000259" key="4">
    <source>
        <dbReference type="PROSITE" id="PS50987"/>
    </source>
</evidence>
<evidence type="ECO:0000313" key="5">
    <source>
        <dbReference type="EMBL" id="GHO60152.1"/>
    </source>
</evidence>
<dbReference type="InterPro" id="IPR001845">
    <property type="entry name" value="HTH_ArsR_DNA-bd_dom"/>
</dbReference>
<comment type="caution">
    <text evidence="5">The sequence shown here is derived from an EMBL/GenBank/DDBJ whole genome shotgun (WGS) entry which is preliminary data.</text>
</comment>
<dbReference type="InterPro" id="IPR036388">
    <property type="entry name" value="WH-like_DNA-bd_sf"/>
</dbReference>
<dbReference type="InterPro" id="IPR018656">
    <property type="entry name" value="DUF2087"/>
</dbReference>
<dbReference type="SUPFAM" id="SSF46785">
    <property type="entry name" value="Winged helix' DNA-binding domain"/>
    <property type="match status" value="1"/>
</dbReference>
<proteinExistence type="predicted"/>
<dbReference type="RefSeq" id="WP_201376319.1">
    <property type="nucleotide sequence ID" value="NZ_BNJG01000004.1"/>
</dbReference>
<dbReference type="PANTHER" id="PTHR33154:SF33">
    <property type="entry name" value="TRANSCRIPTIONAL REPRESSOR SDPR"/>
    <property type="match status" value="1"/>
</dbReference>
<dbReference type="Pfam" id="PF01022">
    <property type="entry name" value="HTH_5"/>
    <property type="match status" value="1"/>
</dbReference>